<dbReference type="SUPFAM" id="SSF141694">
    <property type="entry name" value="AF2212/PG0164-like"/>
    <property type="match status" value="1"/>
</dbReference>
<accession>A0A6J4IXY8</accession>
<evidence type="ECO:0000313" key="1">
    <source>
        <dbReference type="EMBL" id="CAA9262559.1"/>
    </source>
</evidence>
<evidence type="ECO:0008006" key="2">
    <source>
        <dbReference type="Google" id="ProtNLM"/>
    </source>
</evidence>
<dbReference type="InterPro" id="IPR037079">
    <property type="entry name" value="AF2212/PG0164-like_sf"/>
</dbReference>
<dbReference type="EMBL" id="CADCTK010000553">
    <property type="protein sequence ID" value="CAA9262559.1"/>
    <property type="molecule type" value="Genomic_DNA"/>
</dbReference>
<gene>
    <name evidence="1" type="ORF">AVDCRST_MAG26-2396</name>
</gene>
<protein>
    <recommendedName>
        <fullName evidence="2">DUF1905 domain-containing protein</fullName>
    </recommendedName>
</protein>
<dbReference type="Gene3D" id="2.40.30.100">
    <property type="entry name" value="AF2212/PG0164-like"/>
    <property type="match status" value="1"/>
</dbReference>
<proteinExistence type="predicted"/>
<organism evidence="1">
    <name type="scientific">uncultured Chloroflexia bacterium</name>
    <dbReference type="NCBI Taxonomy" id="1672391"/>
    <lineage>
        <taxon>Bacteria</taxon>
        <taxon>Bacillati</taxon>
        <taxon>Chloroflexota</taxon>
        <taxon>Chloroflexia</taxon>
        <taxon>environmental samples</taxon>
    </lineage>
</organism>
<reference evidence="1" key="1">
    <citation type="submission" date="2020-02" db="EMBL/GenBank/DDBJ databases">
        <authorList>
            <person name="Meier V. D."/>
        </authorList>
    </citation>
    <scope>NUCLEOTIDE SEQUENCE</scope>
    <source>
        <strain evidence="1">AVDCRST_MAG26</strain>
    </source>
</reference>
<dbReference type="AlphaFoldDB" id="A0A6J4IXY8"/>
<sequence>MNKGASTDGAASVGDAEGRGRQSFRATVELGGKTATGIRVPPELVASLGSHKRPAVRVTLNGHTYRSTIAPLGGEFMLPVSADVREAAGVAAGDEVDVDVELDTEPREVTVPPDFAEALDGDADARRFFDGLSYSNKRRHVLSIEEAKTAETRQRRIAKALSTLREGKT</sequence>
<dbReference type="Pfam" id="PF08922">
    <property type="entry name" value="DUF1905"/>
    <property type="match status" value="1"/>
</dbReference>
<dbReference type="InterPro" id="IPR015018">
    <property type="entry name" value="DUF1905"/>
</dbReference>
<dbReference type="Pfam" id="PF13376">
    <property type="entry name" value="OmdA"/>
    <property type="match status" value="1"/>
</dbReference>
<name>A0A6J4IXY8_9CHLR</name>